<dbReference type="Pfam" id="PF01753">
    <property type="entry name" value="zf-MYND"/>
    <property type="match status" value="1"/>
</dbReference>
<keyword evidence="2 4" id="KW-0863">Zinc-finger</keyword>
<evidence type="ECO:0000259" key="5">
    <source>
        <dbReference type="PROSITE" id="PS50865"/>
    </source>
</evidence>
<evidence type="ECO:0000256" key="2">
    <source>
        <dbReference type="ARBA" id="ARBA00022771"/>
    </source>
</evidence>
<dbReference type="Gene3D" id="6.10.140.2220">
    <property type="match status" value="1"/>
</dbReference>
<dbReference type="GO" id="GO:0000981">
    <property type="term" value="F:DNA-binding transcription factor activity, RNA polymerase II-specific"/>
    <property type="evidence" value="ECO:0007669"/>
    <property type="project" value="TreeGrafter"/>
</dbReference>
<dbReference type="PANTHER" id="PTHR10237">
    <property type="entry name" value="DEFORMED EPIDERMAL AUTOREGULATORY FACTOR 1 HOMOLOG SUPPRESSIN"/>
    <property type="match status" value="1"/>
</dbReference>
<evidence type="ECO:0000256" key="4">
    <source>
        <dbReference type="PROSITE-ProRule" id="PRU00134"/>
    </source>
</evidence>
<comment type="caution">
    <text evidence="6">The sequence shown here is derived from an EMBL/GenBank/DDBJ whole genome shotgun (WGS) entry which is preliminary data.</text>
</comment>
<dbReference type="GO" id="GO:0005634">
    <property type="term" value="C:nucleus"/>
    <property type="evidence" value="ECO:0007669"/>
    <property type="project" value="TreeGrafter"/>
</dbReference>
<keyword evidence="1" id="KW-0479">Metal-binding</keyword>
<proteinExistence type="predicted"/>
<evidence type="ECO:0000313" key="7">
    <source>
        <dbReference type="Proteomes" id="UP001218218"/>
    </source>
</evidence>
<keyword evidence="3" id="KW-0862">Zinc</keyword>
<dbReference type="SUPFAM" id="SSF144232">
    <property type="entry name" value="HIT/MYND zinc finger-like"/>
    <property type="match status" value="1"/>
</dbReference>
<organism evidence="6 7">
    <name type="scientific">Mycena albidolilacea</name>
    <dbReference type="NCBI Taxonomy" id="1033008"/>
    <lineage>
        <taxon>Eukaryota</taxon>
        <taxon>Fungi</taxon>
        <taxon>Dikarya</taxon>
        <taxon>Basidiomycota</taxon>
        <taxon>Agaricomycotina</taxon>
        <taxon>Agaricomycetes</taxon>
        <taxon>Agaricomycetidae</taxon>
        <taxon>Agaricales</taxon>
        <taxon>Marasmiineae</taxon>
        <taxon>Mycenaceae</taxon>
        <taxon>Mycena</taxon>
    </lineage>
</organism>
<accession>A0AAD7ADI4</accession>
<keyword evidence="7" id="KW-1185">Reference proteome</keyword>
<dbReference type="InterPro" id="IPR027974">
    <property type="entry name" value="DUF4470"/>
</dbReference>
<dbReference type="Pfam" id="PF14737">
    <property type="entry name" value="DUF4470"/>
    <property type="match status" value="1"/>
</dbReference>
<dbReference type="GO" id="GO:0008270">
    <property type="term" value="F:zinc ion binding"/>
    <property type="evidence" value="ECO:0007669"/>
    <property type="project" value="UniProtKB-KW"/>
</dbReference>
<name>A0AAD7ADI4_9AGAR</name>
<reference evidence="6" key="1">
    <citation type="submission" date="2023-03" db="EMBL/GenBank/DDBJ databases">
        <title>Massive genome expansion in bonnet fungi (Mycena s.s.) driven by repeated elements and novel gene families across ecological guilds.</title>
        <authorList>
            <consortium name="Lawrence Berkeley National Laboratory"/>
            <person name="Harder C.B."/>
            <person name="Miyauchi S."/>
            <person name="Viragh M."/>
            <person name="Kuo A."/>
            <person name="Thoen E."/>
            <person name="Andreopoulos B."/>
            <person name="Lu D."/>
            <person name="Skrede I."/>
            <person name="Drula E."/>
            <person name="Henrissat B."/>
            <person name="Morin E."/>
            <person name="Kohler A."/>
            <person name="Barry K."/>
            <person name="LaButti K."/>
            <person name="Morin E."/>
            <person name="Salamov A."/>
            <person name="Lipzen A."/>
            <person name="Mereny Z."/>
            <person name="Hegedus B."/>
            <person name="Baldrian P."/>
            <person name="Stursova M."/>
            <person name="Weitz H."/>
            <person name="Taylor A."/>
            <person name="Grigoriev I.V."/>
            <person name="Nagy L.G."/>
            <person name="Martin F."/>
            <person name="Kauserud H."/>
        </authorList>
    </citation>
    <scope>NUCLEOTIDE SEQUENCE</scope>
    <source>
        <strain evidence="6">CBHHK002</strain>
    </source>
</reference>
<protein>
    <recommendedName>
        <fullName evidence="5">MYND-type domain-containing protein</fullName>
    </recommendedName>
</protein>
<dbReference type="AlphaFoldDB" id="A0AAD7ADI4"/>
<dbReference type="PROSITE" id="PS50865">
    <property type="entry name" value="ZF_MYND_2"/>
    <property type="match status" value="1"/>
</dbReference>
<dbReference type="InterPro" id="IPR024119">
    <property type="entry name" value="TF_DEAF-1"/>
</dbReference>
<feature type="domain" description="MYND-type" evidence="5">
    <location>
        <begin position="1075"/>
        <end position="1117"/>
    </location>
</feature>
<dbReference type="Proteomes" id="UP001218218">
    <property type="component" value="Unassembled WGS sequence"/>
</dbReference>
<dbReference type="PANTHER" id="PTHR10237:SF14">
    <property type="entry name" value="MYND-TYPE DOMAIN-CONTAINING PROTEIN"/>
    <property type="match status" value="1"/>
</dbReference>
<dbReference type="InterPro" id="IPR002893">
    <property type="entry name" value="Znf_MYND"/>
</dbReference>
<evidence type="ECO:0000256" key="3">
    <source>
        <dbReference type="ARBA" id="ARBA00022833"/>
    </source>
</evidence>
<dbReference type="EMBL" id="JARIHO010000009">
    <property type="protein sequence ID" value="KAJ7355599.1"/>
    <property type="molecule type" value="Genomic_DNA"/>
</dbReference>
<gene>
    <name evidence="6" type="ORF">DFH08DRAFT_690709</name>
</gene>
<sequence>MSHPVLWPRSFFYPVGNSSAVCLTDNIPPEKSATVLSLGCGDPRNILYTLHADPPIHRPAVDFVCCDIEPAIMARNVLLLTLIYDNHPTNRVWDIFYHMKLDKTSFALFISQAKALHNISGDLPSWQQSRYSRFLKFCSTYTLSQVHHYLGLYAQTEAYSREKHDQLFTCFTREFEARHQPELIPDIASSAGPFSVEFVQTLNKHFHHYWKTGTVSRSTAGITHVNPSFLHSDSSAPSLVGDRCSLHYATYPLQGFHLAAAALSSTSGDKITDETITEAQLVSCARSQLEQWCYMFRATVAQQSVTIRLLTADALAFCQKITHLRSRSESRLYVSPWKTAELALDGDFDVSAAFDTIDASNLADHVGVLNVLIAAVPLLPHRPTSVLYTEFVVDKAESTKASNLTTLLCADIPTISVLLGVSPVGCVAQFTSSTRVHQTLGTSSYRERFAWKCPYPIVDEDSITPSFPDPVALSNLLFSIYKQMFADEDLKALLSRLSRASDVVHYHRGTFAALLGLTKSRVQTDWVAAMEHIFYLLHNDRTLIMGSNNYQELCCQLYLRGVYCVEALGPHRALLTPIDRSSGLFKGWKEVPPVVSVVLVVPRHRIRMLEGQLGRQLGSPMFHCELRGTTFSNVFSSIRVVLGTVSVRGSGCDAQVNVVEDPKGWSGTAPLIVSVCLPAFNLVIDGEKSTRISFGVYSTPVTAGLLGDTLGPALNLYTANVWDTNAVYITMNTPDYTQSSLTVTPPSPHASLVSVTINGSRVSTMSARWEPGISLKDAKVDHMQISHCAMQVEANGVKKNLVYPFPIDSTQTKIRIARKSGWIEFEAPVRPSRASTDLVFASAVVHSRCPIAWNIHRINLDSLPLLESEGIRRQASTIAFNCFLALSDREHAFREPSDMLVQLKKTIMQLIVQTVNSRGKRPLVLSNPGNGGVHTLLYINGICMDLASHTYVLDACVLTLAENLVRGPLESQIFDILFNAEHIPTSTVEVRSWKHLLVAFSERSRSWTHKTTCEYAVAGKIPVSTEMLQNPLCGCGEGIGLGRLSRDPFMTRVAISPLFALPYLETVDQCMEKRCVACGKAELLNESKLSQCGRCKAVEYCGKRCQVAHWKEHKRVCKAK</sequence>
<evidence type="ECO:0000313" key="6">
    <source>
        <dbReference type="EMBL" id="KAJ7355599.1"/>
    </source>
</evidence>
<evidence type="ECO:0000256" key="1">
    <source>
        <dbReference type="ARBA" id="ARBA00022723"/>
    </source>
</evidence>